<dbReference type="InterPro" id="IPR027385">
    <property type="entry name" value="Beta-barrel_OMP"/>
</dbReference>
<dbReference type="EMBL" id="JBFOCI010000001">
    <property type="protein sequence ID" value="MEW9805382.1"/>
    <property type="molecule type" value="Genomic_DNA"/>
</dbReference>
<proteinExistence type="inferred from homology"/>
<evidence type="ECO:0000256" key="5">
    <source>
        <dbReference type="ARBA" id="ARBA00038306"/>
    </source>
</evidence>
<dbReference type="SUPFAM" id="SSF56925">
    <property type="entry name" value="OMPA-like"/>
    <property type="match status" value="1"/>
</dbReference>
<evidence type="ECO:0000256" key="2">
    <source>
        <dbReference type="ARBA" id="ARBA00022729"/>
    </source>
</evidence>
<dbReference type="Gene3D" id="2.40.160.20">
    <property type="match status" value="1"/>
</dbReference>
<reference evidence="8 9" key="1">
    <citation type="submission" date="2024-06" db="EMBL/GenBank/DDBJ databases">
        <authorList>
            <person name="Tuo L."/>
        </authorList>
    </citation>
    <scope>NUCLEOTIDE SEQUENCE [LARGE SCALE GENOMIC DNA]</scope>
    <source>
        <strain evidence="8 9">ZMM04-5</strain>
    </source>
</reference>
<feature type="chain" id="PRO_5045178833" evidence="6">
    <location>
        <begin position="22"/>
        <end position="230"/>
    </location>
</feature>
<protein>
    <submittedName>
        <fullName evidence="8">Outer membrane protein</fullName>
    </submittedName>
</protein>
<dbReference type="InterPro" id="IPR011250">
    <property type="entry name" value="OMP/PagP_B-barrel"/>
</dbReference>
<evidence type="ECO:0000256" key="1">
    <source>
        <dbReference type="ARBA" id="ARBA00004442"/>
    </source>
</evidence>
<evidence type="ECO:0000259" key="7">
    <source>
        <dbReference type="Pfam" id="PF13505"/>
    </source>
</evidence>
<sequence>MKSTKLLAAAILLAASSSAFGADAVVDEVVVVDTSYNWSGIYVGAQIGYAWGDSDVDFSTIPVTSNPEPDGVLGGVYLGYNAQLANGVVLGVEGDFAFADLHDGDGLASPVPLPGQSIEVDVNWTAALRARLGYAAGRFLPYVAGGVAFADVDHEGFSSPNASAGTGSDTFVGWTIGVGAEYAFTDRLIGRAEYRYSDYGSEDYAGTVNFPTHSVDLKTNDIRLGISYKF</sequence>
<feature type="domain" description="Outer membrane protein beta-barrel" evidence="7">
    <location>
        <begin position="9"/>
        <end position="230"/>
    </location>
</feature>
<comment type="similarity">
    <text evidence="5">Belongs to the Omp25/RopB family.</text>
</comment>
<dbReference type="InterPro" id="IPR051692">
    <property type="entry name" value="OMP-like"/>
</dbReference>
<feature type="signal peptide" evidence="6">
    <location>
        <begin position="1"/>
        <end position="21"/>
    </location>
</feature>
<accession>A0ABV3QWC8</accession>
<dbReference type="RefSeq" id="WP_367722424.1">
    <property type="nucleotide sequence ID" value="NZ_JBFOCI010000001.1"/>
</dbReference>
<keyword evidence="9" id="KW-1185">Reference proteome</keyword>
<evidence type="ECO:0000256" key="4">
    <source>
        <dbReference type="ARBA" id="ARBA00023237"/>
    </source>
</evidence>
<evidence type="ECO:0000313" key="8">
    <source>
        <dbReference type="EMBL" id="MEW9805382.1"/>
    </source>
</evidence>
<organism evidence="8 9">
    <name type="scientific">Mesorhizobium marinum</name>
    <dbReference type="NCBI Taxonomy" id="3228790"/>
    <lineage>
        <taxon>Bacteria</taxon>
        <taxon>Pseudomonadati</taxon>
        <taxon>Pseudomonadota</taxon>
        <taxon>Alphaproteobacteria</taxon>
        <taxon>Hyphomicrobiales</taxon>
        <taxon>Phyllobacteriaceae</taxon>
        <taxon>Mesorhizobium</taxon>
    </lineage>
</organism>
<comment type="subcellular location">
    <subcellularLocation>
        <location evidence="1">Cell outer membrane</location>
    </subcellularLocation>
</comment>
<evidence type="ECO:0000313" key="9">
    <source>
        <dbReference type="Proteomes" id="UP001556196"/>
    </source>
</evidence>
<dbReference type="Proteomes" id="UP001556196">
    <property type="component" value="Unassembled WGS sequence"/>
</dbReference>
<comment type="caution">
    <text evidence="8">The sequence shown here is derived from an EMBL/GenBank/DDBJ whole genome shotgun (WGS) entry which is preliminary data.</text>
</comment>
<keyword evidence="2 6" id="KW-0732">Signal</keyword>
<dbReference type="Pfam" id="PF13505">
    <property type="entry name" value="OMP_b-brl"/>
    <property type="match status" value="1"/>
</dbReference>
<keyword evidence="4" id="KW-0998">Cell outer membrane</keyword>
<gene>
    <name evidence="8" type="ORF">ABUE31_05215</name>
</gene>
<name>A0ABV3QWC8_9HYPH</name>
<dbReference type="PANTHER" id="PTHR34001:SF3">
    <property type="entry name" value="BLL7405 PROTEIN"/>
    <property type="match status" value="1"/>
</dbReference>
<keyword evidence="3" id="KW-0472">Membrane</keyword>
<evidence type="ECO:0000256" key="3">
    <source>
        <dbReference type="ARBA" id="ARBA00023136"/>
    </source>
</evidence>
<dbReference type="PANTHER" id="PTHR34001">
    <property type="entry name" value="BLL7405 PROTEIN"/>
    <property type="match status" value="1"/>
</dbReference>
<evidence type="ECO:0000256" key="6">
    <source>
        <dbReference type="SAM" id="SignalP"/>
    </source>
</evidence>